<keyword evidence="1" id="KW-0802">TPR repeat</keyword>
<dbReference type="InterPro" id="IPR019734">
    <property type="entry name" value="TPR_rpt"/>
</dbReference>
<gene>
    <name evidence="3" type="ORF">PSH57_27810</name>
</gene>
<protein>
    <recommendedName>
        <fullName evidence="5">Lipoprotein</fullName>
    </recommendedName>
</protein>
<feature type="repeat" description="TPR" evidence="1">
    <location>
        <begin position="211"/>
        <end position="244"/>
    </location>
</feature>
<dbReference type="PROSITE" id="PS51257">
    <property type="entry name" value="PROKAR_LIPOPROTEIN"/>
    <property type="match status" value="1"/>
</dbReference>
<dbReference type="Proteomes" id="UP001230339">
    <property type="component" value="Chromosome"/>
</dbReference>
<keyword evidence="4" id="KW-1185">Reference proteome</keyword>
<sequence>MASRAALSIALGAITLLSGCSAFRNYDSELAQTNQQLASGNVDAALTLLEKNNTSQDKDLLYFFEKGELLRAKGDLPGSQAAWSSADQQVGQWEDAVKLDTGKYLAQFGSFLVNDKVRRYEGYDYEKVMLTTQMALNLLAVNDFDGARMQIKKTHEREAVIADLRDKEYLKREEDAEKQGVKTEYKDLQGYPVASLDAPEVISLKNSYQSAFSHYLAGFVYEALGEKDLAAPGYRKAAELRPNTPLLEQALINLDKPAGKKDESDILIVVQSGLAPSRDSIRIPLPLPISGNVVITPLSFPLIKPDTSTAAFSQIGVDGRQLDLTQLNSTTAMSRRALRDDMPGIILRTTVRAITRGVAQKQINETNPLAGLAVGLTSAVLEGADTRTWRTLPDYTQVVRLRLKKGEHQVTLPSAVGGSVVKVTVDQRYQVISLRAVGNQVFAGGLAAQVIPSTNPTAVASIKQP</sequence>
<feature type="signal peptide" evidence="2">
    <location>
        <begin position="1"/>
        <end position="22"/>
    </location>
</feature>
<evidence type="ECO:0000256" key="1">
    <source>
        <dbReference type="PROSITE-ProRule" id="PRU00339"/>
    </source>
</evidence>
<evidence type="ECO:0000256" key="2">
    <source>
        <dbReference type="SAM" id="SignalP"/>
    </source>
</evidence>
<reference evidence="3 4" key="1">
    <citation type="submission" date="2023-02" db="EMBL/GenBank/DDBJ databases">
        <title>Evolution of Hrp T3SS in non-pathogenic Pseudomonas fluorescens.</title>
        <authorList>
            <person name="Liao K."/>
            <person name="Wei H."/>
            <person name="Gu Y."/>
        </authorList>
    </citation>
    <scope>NUCLEOTIDE SEQUENCE [LARGE SCALE GENOMIC DNA]</scope>
    <source>
        <strain evidence="3 4">FP205</strain>
    </source>
</reference>
<organism evidence="3 4">
    <name type="scientific">Pseudomonas hefeiensis</name>
    <dbReference type="NCBI Taxonomy" id="2738125"/>
    <lineage>
        <taxon>Bacteria</taxon>
        <taxon>Pseudomonadati</taxon>
        <taxon>Pseudomonadota</taxon>
        <taxon>Gammaproteobacteria</taxon>
        <taxon>Pseudomonadales</taxon>
        <taxon>Pseudomonadaceae</taxon>
        <taxon>Pseudomonas</taxon>
    </lineage>
</organism>
<proteinExistence type="predicted"/>
<dbReference type="EMBL" id="CP117449">
    <property type="protein sequence ID" value="WLH12559.1"/>
    <property type="molecule type" value="Genomic_DNA"/>
</dbReference>
<dbReference type="SUPFAM" id="SSF48452">
    <property type="entry name" value="TPR-like"/>
    <property type="match status" value="1"/>
</dbReference>
<feature type="chain" id="PRO_5046134155" description="Lipoprotein" evidence="2">
    <location>
        <begin position="23"/>
        <end position="465"/>
    </location>
</feature>
<evidence type="ECO:0008006" key="5">
    <source>
        <dbReference type="Google" id="ProtNLM"/>
    </source>
</evidence>
<accession>A0ABY9GAA4</accession>
<dbReference type="Gene3D" id="1.25.40.10">
    <property type="entry name" value="Tetratricopeptide repeat domain"/>
    <property type="match status" value="1"/>
</dbReference>
<dbReference type="PROSITE" id="PS50005">
    <property type="entry name" value="TPR"/>
    <property type="match status" value="1"/>
</dbReference>
<dbReference type="InterPro" id="IPR011990">
    <property type="entry name" value="TPR-like_helical_dom_sf"/>
</dbReference>
<name>A0ABY9GAA4_9PSED</name>
<evidence type="ECO:0000313" key="3">
    <source>
        <dbReference type="EMBL" id="WLH12559.1"/>
    </source>
</evidence>
<dbReference type="RefSeq" id="WP_305386780.1">
    <property type="nucleotide sequence ID" value="NZ_CP117426.1"/>
</dbReference>
<evidence type="ECO:0000313" key="4">
    <source>
        <dbReference type="Proteomes" id="UP001230339"/>
    </source>
</evidence>
<keyword evidence="2" id="KW-0732">Signal</keyword>